<dbReference type="Proteomes" id="UP000005408">
    <property type="component" value="Unassembled WGS sequence"/>
</dbReference>
<feature type="DNA-binding region" description="Homeobox" evidence="13">
    <location>
        <begin position="2249"/>
        <end position="2308"/>
    </location>
</feature>
<feature type="domain" description="C2H2-type" evidence="17">
    <location>
        <begin position="1267"/>
        <end position="1289"/>
    </location>
</feature>
<feature type="region of interest" description="Disordered" evidence="15">
    <location>
        <begin position="1355"/>
        <end position="1426"/>
    </location>
</feature>
<feature type="compositionally biased region" description="Polar residues" evidence="15">
    <location>
        <begin position="1374"/>
        <end position="1397"/>
    </location>
</feature>
<feature type="domain" description="Homeobox" evidence="16">
    <location>
        <begin position="2490"/>
        <end position="2550"/>
    </location>
</feature>
<evidence type="ECO:0000313" key="19">
    <source>
        <dbReference type="Proteomes" id="UP000005408"/>
    </source>
</evidence>
<feature type="region of interest" description="Disordered" evidence="15">
    <location>
        <begin position="2663"/>
        <end position="2775"/>
    </location>
</feature>
<dbReference type="GO" id="GO:0005634">
    <property type="term" value="C:nucleus"/>
    <property type="evidence" value="ECO:0007669"/>
    <property type="project" value="UniProtKB-SubCell"/>
</dbReference>
<proteinExistence type="inferred from homology"/>
<feature type="region of interest" description="Disordered" evidence="15">
    <location>
        <begin position="2306"/>
        <end position="2329"/>
    </location>
</feature>
<feature type="DNA-binding region" description="Homeobox" evidence="13">
    <location>
        <begin position="2773"/>
        <end position="2832"/>
    </location>
</feature>
<dbReference type="PANTHER" id="PTHR45891:SF3">
    <property type="entry name" value="ZINC FINGER PROTEIN 2"/>
    <property type="match status" value="1"/>
</dbReference>
<feature type="region of interest" description="Disordered" evidence="15">
    <location>
        <begin position="1690"/>
        <end position="1727"/>
    </location>
</feature>
<feature type="compositionally biased region" description="Low complexity" evidence="15">
    <location>
        <begin position="326"/>
        <end position="349"/>
    </location>
</feature>
<feature type="domain" description="C2H2-type" evidence="17">
    <location>
        <begin position="1571"/>
        <end position="1600"/>
    </location>
</feature>
<feature type="compositionally biased region" description="Basic and acidic residues" evidence="15">
    <location>
        <begin position="1398"/>
        <end position="1419"/>
    </location>
</feature>
<dbReference type="SUPFAM" id="SSF46689">
    <property type="entry name" value="Homeodomain-like"/>
    <property type="match status" value="4"/>
</dbReference>
<dbReference type="InterPro" id="IPR017970">
    <property type="entry name" value="Homeobox_CS"/>
</dbReference>
<dbReference type="Pfam" id="PF00046">
    <property type="entry name" value="Homeodomain"/>
    <property type="match status" value="4"/>
</dbReference>
<accession>A0A8W8JWV0</accession>
<feature type="domain" description="C2H2-type" evidence="17">
    <location>
        <begin position="1850"/>
        <end position="1878"/>
    </location>
</feature>
<dbReference type="GO" id="GO:0000978">
    <property type="term" value="F:RNA polymerase II cis-regulatory region sequence-specific DNA binding"/>
    <property type="evidence" value="ECO:0007669"/>
    <property type="project" value="TreeGrafter"/>
</dbReference>
<keyword evidence="8 13" id="KW-0238">DNA-binding</keyword>
<feature type="domain" description="Homeobox" evidence="16">
    <location>
        <begin position="2247"/>
        <end position="2307"/>
    </location>
</feature>
<feature type="compositionally biased region" description="Polar residues" evidence="15">
    <location>
        <begin position="380"/>
        <end position="394"/>
    </location>
</feature>
<keyword evidence="3" id="KW-0479">Metal-binding</keyword>
<comment type="similarity">
    <text evidence="2">Belongs to the delta-EF1/ZFH-1 C2H2-type zinc-finger family.</text>
</comment>
<evidence type="ECO:0000256" key="2">
    <source>
        <dbReference type="ARBA" id="ARBA00009867"/>
    </source>
</evidence>
<keyword evidence="4" id="KW-0677">Repeat</keyword>
<dbReference type="PROSITE" id="PS50071">
    <property type="entry name" value="HOMEOBOX_2"/>
    <property type="match status" value="4"/>
</dbReference>
<feature type="compositionally biased region" description="Basic and acidic residues" evidence="15">
    <location>
        <begin position="1701"/>
        <end position="1725"/>
    </location>
</feature>
<feature type="region of interest" description="Disordered" evidence="15">
    <location>
        <begin position="1897"/>
        <end position="1942"/>
    </location>
</feature>
<dbReference type="InterPro" id="IPR009057">
    <property type="entry name" value="Homeodomain-like_sf"/>
</dbReference>
<feature type="region of interest" description="Disordered" evidence="15">
    <location>
        <begin position="30"/>
        <end position="106"/>
    </location>
</feature>
<dbReference type="OMA" id="NPGPKES"/>
<dbReference type="Pfam" id="PF24056">
    <property type="entry name" value="zf-C2H2_ZFHX3"/>
    <property type="match status" value="1"/>
</dbReference>
<feature type="compositionally biased region" description="Polar residues" evidence="15">
    <location>
        <begin position="2392"/>
        <end position="2404"/>
    </location>
</feature>
<dbReference type="InterPro" id="IPR001356">
    <property type="entry name" value="HD"/>
</dbReference>
<keyword evidence="6" id="KW-0862">Zinc</keyword>
<feature type="compositionally biased region" description="Basic and acidic residues" evidence="15">
    <location>
        <begin position="3230"/>
        <end position="3243"/>
    </location>
</feature>
<dbReference type="OrthoDB" id="6417226at2759"/>
<feature type="domain" description="Homeobox" evidence="16">
    <location>
        <begin position="2771"/>
        <end position="2831"/>
    </location>
</feature>
<sequence>MELQSLTPPPGNHTPEMALALTSTPNSYGAMKFNASSTESQFKSERLEKPSEKSLCSNATKNSRSDSSVDSDESDDSLGSDDQVKPGSDQLEEGSEDNEPVDCDNCNQDFPSMQDYMKHKCAKKVKDCKSYDPSLAHVDGDVSEGESFDGKIVYNSDGSAYIIEGGDSDLSDLDSFIDLPNQKNIIVDKKGSDIASQVPAFPHIANAFFVSKNFKKLYSIPSSPCPAPIMFSYRVYDVRSAKSDSDIEVEQNSTSDESLVPTKPILMCFICKLSFGYAKSFMAHASSEHSMSLNEKEKDIMSKKNASAIIQCVGKEKEPLMSFLEPKPLTSSPKLQSSSSASQAFPPSSQKHSSYGSIGENTSVSFVYSKPKLSSPPFLQLNSGKSSSENSQGHSLRKGSESDSYQYNDMKNSTNGYDDDDDDENDHLADDEMSSLEISGIRRMDSSHESSFLQKMKQSSEAFTKSQITSSNSQMFAPSTISMTNPSHSMMFLTVCDEHPQGRIQGVECPKCDMILGSSQSLGGHMTMMHSRNSCKTLKCPKCNWHYKYQETLEIHMKEKHPDNDQQCVYCISSQPHPRLARGESYSCGYKPYRCEVCNYSTTTKGNLSIHMQSDKHLNNVQELANGNAEVKMPQQLPAQPPQPTIAADPLSHLKKNKPKPTWRCDVCNYETNVARNLRIHMTSEKHTHNMMVLQQNMKHMQRDMQIQQMNQLMLMQNDPAFLAGISSPVPGNVSFQIDQSMIMAGLQGQFGEIPVDLRKENGGMGMSFDPHTPDASRMFQCCVCNQHATDSLENLHQHLQHDRTKHREQENIHVSQGTYICNLCQYKTQLKANFQLHCKTDKHLQRLQLVNHIKEGGPSNEWRLKYLNVSNPVQVRCNACDYYTNSIHKLQIHTGNPRHDSNSQLFRHLQHGESKLSPNTKKYYHCALCSFSTRAKQNLIQHVRSMRHMHNESLKQIQMKEMNITEIDPSEIFMVKEYQEEEEDNIKFDEEDGESELEESSMVTETELPEKHSDLPAGMFTPNALPPITKGGPLNNNNNNTGSSNSNNNDEQIHVCPYCDFSSISEMRIQGHVLTQHTNRSHNVLCPLCQEEFKDMTRLERHLMSTHSVKAEGLQRLLMMVDKGDWVSQPSTINNPANQNAVVPATNIPFDESGEINLEVMETEAAKLEAEEAIDTANITEKGEIEDQYRCQTCSKTFGNIDGLYAHQNELGHLELKQTPRGPGYLCWKKGCNQYFKTAQALQVHFREIHAKCQTLSASDCHIYKYKCTQCSLAFKNSDKLQLHSHFHLIRTATKCNYCGQSFGSIAALRKHVESGHSEIEESDKTKYFDSMSENVEAMAKILASSGMEKLLTNASTKSSSVNSSTTVETPKASHTSSTPTENSSDTAKTDMNSNETLDKSERAESSSPSESEKKYEEMDTSDGSEYKDQQFLEDYMNSQAIAEGGYEDPNRKFKCHRCKVAFTKQNYLTAHNKTLLHRKGDKMSYPMEKYLDPNRPFKCDICKESFTQKNILVVHYNSVSHLHKVKQAIQQGEGPLSPPSNDPTPTTTASSTSAEAQSPSSADDKNKPYKCNICKVSYSQGSTLDIHIRSVGHQTTAAKLPDLIMSGQIDLSQPLIEQPNDIPKSQQQKLLAEMLQPHQILAATSAVSQPSLLFPGITSGIPAMAGLSQYNMLPGLSLSTSVSEFAKSSSSQSHTSASKSKDYKDGEEAGEAKQESSKSETGEKTTYPCNRCNAVFINQENLAQHQMVCLYQPGNLGSMSRGRNMNFFGRKTQVQKNLLENIGFECVMQFNEFNQPTVKREVMDDEIEEEDEKKDEEVKVEPENEVKKEIEIVEKVESNTDLPELNKSVCVTCKKEFSSLWVLKSHQEEVHKEVVPIKLVENLGQKFKSDYEKKLPKEMEKSSSPAPSDTVSNCPSDAPTPTPESTAEMPPPPPPTTTPQISAAQLDMAAQMMPMFGLGMHMPVPLSMAMAMNLQPPLMPMMFGHMVGEGNVSTPTSMAEQVLPKQQQAAQAAQIAAQQAALNQKRARTRINDEQLKILRAHFDINNSPSEEQINAMSEQSGLPQKVIKHWFRNTLFKERQRNKDSPYNFNNPPLTTLDLEEYEKTGKIPPVSEEKTPDIKPVIKEIEEVQVKKEIKAETTTAAQLSQQQQQQDFQKQMQHLQQLKQQLQQQQSMFKEKVIDPSPIKVESSHRESPELSDTDYSNMSATSSIPSTPNHMSSFMMTSGSGDDIRPRFEPTPYHSGYAKRANRTRFTDYQIKVLQEYFEQNAYPKDDELDHLSQMLNLSPRVIVVWFQNARQKARKIYENQPPPETKESPSVNSTSPFQRTPGLNYQCKKCSAVFQRYYDLIRHQKKQCGLDSDKIQMPLHAGMEDDSDSLSTLSRDDFNDETASTNSHDVSTSGDKDHLNKIKFKCEKCHLSFDGLEHWQEHQAVHAMNPGLFGSIPTNSAFGVLQSMAAAQQQENKNLMKRKLNDSFDDKFDDDDDQPRDKRLRTTILPEQLDYLYQKYQIDCNPSRKQLETISAEVGLKKRVVQVWFQNTRARERKGQYRAHQQLIHKRCPFCRALFRAKSALESHLATKHPEEMAKGDINVDNLPDAAIEPPGSQGFGSLMTSPSDMSKLLSPHGMQSFMPGLSFNDQLQMSMKQFYEDSYKKYMTDLTSTPKEHREREKDYDSPVVSKAPSSSTKSSTSGTEAPLDLSKPLKVNTDHDKHSDGPSTDMSERSYEDHNASNKSFNDSISETCSNNENDDSNSYSTSRPNSPLGHSSIQGKRYRTQMTSLQVRIMKSIFIDYKTPTMAECEMLGREIGLPKRVVQVWFQNARAKEKKAKLTMNKGYSAELDFPKPPEECNLCHFKYSHKYTIQDHIFTKKHIDKVKLYIQSQSDVESNLTGQGTSSTASSNEAIRQHQDIGRMKKAWDEAAALSNSQSHFAQLQAMGLGGLGWSQMPGFNPSDIIKDLQKDKKNKEPESESKSHGSSKENDIAAQIAAANMMNPFGASFLPGLDPAMLPYMGFPGMPGLLPGMGMPFMPPGFMPGSEHLLNYDPMTFGTPLSLLQIPPQAIKDVSVKLSDPKANVAQYTQDCKSINSLKSLVNSVDYSCARESTVDVGYICKKCQTVYPAKDACLAHQKSLCYPTAPENIQPLLKLEQIQYECRLCTDKWSTVQEYKMHCQGESHKAKTAHVQQKISPSKSPASSQSVGHGTSQPKDSSSHTTTKSHSSSITPSPLPKKDSKEDQKEASD</sequence>
<dbReference type="InterPro" id="IPR003604">
    <property type="entry name" value="Matrin/U1-like-C_Znf_C2H2"/>
</dbReference>
<dbReference type="Gene3D" id="3.30.160.60">
    <property type="entry name" value="Classic Zinc Finger"/>
    <property type="match status" value="8"/>
</dbReference>
<feature type="domain" description="C2H2-type" evidence="17">
    <location>
        <begin position="2415"/>
        <end position="2442"/>
    </location>
</feature>
<evidence type="ECO:0000256" key="3">
    <source>
        <dbReference type="ARBA" id="ARBA00022723"/>
    </source>
</evidence>
<keyword evidence="5 12" id="KW-0863">Zinc-finger</keyword>
<dbReference type="PROSITE" id="PS00027">
    <property type="entry name" value="HOMEOBOX_1"/>
    <property type="match status" value="2"/>
</dbReference>
<evidence type="ECO:0000256" key="5">
    <source>
        <dbReference type="ARBA" id="ARBA00022771"/>
    </source>
</evidence>
<dbReference type="Pfam" id="PF05605">
    <property type="entry name" value="zf-Di19"/>
    <property type="match status" value="1"/>
</dbReference>
<name>A0A8W8JWV0_MAGGI</name>
<feature type="domain" description="C2H2-type" evidence="17">
    <location>
        <begin position="1085"/>
        <end position="1113"/>
    </location>
</feature>
<feature type="compositionally biased region" description="Polar residues" evidence="15">
    <location>
        <begin position="3201"/>
        <end position="3210"/>
    </location>
</feature>
<feature type="region of interest" description="Disordered" evidence="15">
    <location>
        <begin position="2182"/>
        <end position="2221"/>
    </location>
</feature>
<dbReference type="PROSITE" id="PS00028">
    <property type="entry name" value="ZINC_FINGER_C2H2_1"/>
    <property type="match status" value="14"/>
</dbReference>
<evidence type="ECO:0008006" key="20">
    <source>
        <dbReference type="Google" id="ProtNLM"/>
    </source>
</evidence>
<feature type="region of interest" description="Disordered" evidence="15">
    <location>
        <begin position="2601"/>
        <end position="2623"/>
    </location>
</feature>
<dbReference type="PROSITE" id="PS50157">
    <property type="entry name" value="ZINC_FINGER_C2H2_2"/>
    <property type="match status" value="12"/>
</dbReference>
<evidence type="ECO:0000259" key="17">
    <source>
        <dbReference type="PROSITE" id="PS50157"/>
    </source>
</evidence>
<dbReference type="Pfam" id="PF00096">
    <property type="entry name" value="zf-C2H2"/>
    <property type="match status" value="1"/>
</dbReference>
<dbReference type="InterPro" id="IPR008598">
    <property type="entry name" value="Di19_Zn-bd"/>
</dbReference>
<dbReference type="SMART" id="SM00389">
    <property type="entry name" value="HOX"/>
    <property type="match status" value="4"/>
</dbReference>
<keyword evidence="7" id="KW-0805">Transcription regulation</keyword>
<feature type="DNA-binding region" description="Homeobox" evidence="13">
    <location>
        <begin position="2026"/>
        <end position="2085"/>
    </location>
</feature>
<evidence type="ECO:0000256" key="14">
    <source>
        <dbReference type="RuleBase" id="RU000682"/>
    </source>
</evidence>
<feature type="compositionally biased region" description="Basic and acidic residues" evidence="15">
    <location>
        <begin position="2709"/>
        <end position="2733"/>
    </location>
</feature>
<dbReference type="FunFam" id="3.30.160.60:FF:000081">
    <property type="entry name" value="Zinc finger homeobox protein 4"/>
    <property type="match status" value="1"/>
</dbReference>
<dbReference type="Gene3D" id="1.10.10.60">
    <property type="entry name" value="Homeodomain-like"/>
    <property type="match status" value="4"/>
</dbReference>
<feature type="compositionally biased region" description="Low complexity" evidence="15">
    <location>
        <begin position="1690"/>
        <end position="1700"/>
    </location>
</feature>
<feature type="region of interest" description="Disordered" evidence="15">
    <location>
        <begin position="2372"/>
        <end position="2405"/>
    </location>
</feature>
<keyword evidence="19" id="KW-1185">Reference proteome</keyword>
<feature type="compositionally biased region" description="Acidic residues" evidence="15">
    <location>
        <begin position="90"/>
        <end position="102"/>
    </location>
</feature>
<feature type="domain" description="C2H2-type" evidence="17">
    <location>
        <begin position="1455"/>
        <end position="1484"/>
    </location>
</feature>
<feature type="region of interest" description="Disordered" evidence="15">
    <location>
        <begin position="378"/>
        <end position="428"/>
    </location>
</feature>
<feature type="compositionally biased region" description="Low complexity" evidence="15">
    <location>
        <begin position="3186"/>
        <end position="3200"/>
    </location>
</feature>
<feature type="domain" description="C2H2-type" evidence="17">
    <location>
        <begin position="1295"/>
        <end position="1323"/>
    </location>
</feature>
<feature type="compositionally biased region" description="Basic and acidic residues" evidence="15">
    <location>
        <begin position="2666"/>
        <end position="2677"/>
    </location>
</feature>
<feature type="region of interest" description="Disordered" evidence="15">
    <location>
        <begin position="3180"/>
        <end position="3243"/>
    </location>
</feature>
<feature type="region of interest" description="Disordered" evidence="15">
    <location>
        <begin position="2963"/>
        <end position="2982"/>
    </location>
</feature>
<dbReference type="CDD" id="cd00086">
    <property type="entry name" value="homeodomain"/>
    <property type="match status" value="4"/>
</dbReference>
<dbReference type="SMART" id="SM00355">
    <property type="entry name" value="ZnF_C2H2"/>
    <property type="match status" value="26"/>
</dbReference>
<feature type="compositionally biased region" description="Low complexity" evidence="15">
    <location>
        <begin position="3213"/>
        <end position="3226"/>
    </location>
</feature>
<feature type="compositionally biased region" description="Acidic residues" evidence="15">
    <location>
        <begin position="69"/>
        <end position="79"/>
    </location>
</feature>
<feature type="compositionally biased region" description="Basic and acidic residues" evidence="15">
    <location>
        <begin position="42"/>
        <end position="52"/>
    </location>
</feature>
<dbReference type="InterPro" id="IPR051968">
    <property type="entry name" value="ZnFinger_Homeobox_TR"/>
</dbReference>
<dbReference type="FunFam" id="1.10.10.60:FF:000064">
    <property type="entry name" value="Zinc finger homeobox protein 4"/>
    <property type="match status" value="1"/>
</dbReference>
<dbReference type="SUPFAM" id="SSF57667">
    <property type="entry name" value="beta-beta-alpha zinc fingers"/>
    <property type="match status" value="5"/>
</dbReference>
<evidence type="ECO:0000256" key="6">
    <source>
        <dbReference type="ARBA" id="ARBA00022833"/>
    </source>
</evidence>
<feature type="compositionally biased region" description="Low complexity" evidence="15">
    <location>
        <begin position="1917"/>
        <end position="1930"/>
    </location>
</feature>
<evidence type="ECO:0000259" key="16">
    <source>
        <dbReference type="PROSITE" id="PS50071"/>
    </source>
</evidence>
<dbReference type="InterPro" id="IPR013087">
    <property type="entry name" value="Znf_C2H2_type"/>
</dbReference>
<dbReference type="GO" id="GO:0000981">
    <property type="term" value="F:DNA-binding transcription factor activity, RNA polymerase II-specific"/>
    <property type="evidence" value="ECO:0007669"/>
    <property type="project" value="InterPro"/>
</dbReference>
<feature type="compositionally biased region" description="Polar residues" evidence="15">
    <location>
        <begin position="2319"/>
        <end position="2329"/>
    </location>
</feature>
<feature type="domain" description="C2H2-type" evidence="17">
    <location>
        <begin position="2336"/>
        <end position="2363"/>
    </location>
</feature>
<feature type="compositionally biased region" description="Low complexity" evidence="15">
    <location>
        <begin position="1355"/>
        <end position="1371"/>
    </location>
</feature>
<feature type="compositionally biased region" description="Low complexity" evidence="15">
    <location>
        <begin position="2743"/>
        <end position="2760"/>
    </location>
</feature>
<keyword evidence="9 13" id="KW-0371">Homeobox</keyword>
<feature type="domain" description="C2H2-type" evidence="17">
    <location>
        <begin position="1499"/>
        <end position="1530"/>
    </location>
</feature>
<dbReference type="GO" id="GO:0008270">
    <property type="term" value="F:zinc ion binding"/>
    <property type="evidence" value="ECO:0007669"/>
    <property type="project" value="UniProtKB-KW"/>
</dbReference>
<dbReference type="InterPro" id="IPR036236">
    <property type="entry name" value="Znf_C2H2_sf"/>
</dbReference>
<dbReference type="EnsemblMetazoa" id="G21357.3">
    <property type="protein sequence ID" value="G21357.3:cds"/>
    <property type="gene ID" value="G21357"/>
</dbReference>
<feature type="region of interest" description="Disordered" evidence="15">
    <location>
        <begin position="1530"/>
        <end position="1567"/>
    </location>
</feature>
<organism evidence="18 19">
    <name type="scientific">Magallana gigas</name>
    <name type="common">Pacific oyster</name>
    <name type="synonym">Crassostrea gigas</name>
    <dbReference type="NCBI Taxonomy" id="29159"/>
    <lineage>
        <taxon>Eukaryota</taxon>
        <taxon>Metazoa</taxon>
        <taxon>Spiralia</taxon>
        <taxon>Lophotrochozoa</taxon>
        <taxon>Mollusca</taxon>
        <taxon>Bivalvia</taxon>
        <taxon>Autobranchia</taxon>
        <taxon>Pteriomorphia</taxon>
        <taxon>Ostreida</taxon>
        <taxon>Ostreoidea</taxon>
        <taxon>Ostreidae</taxon>
        <taxon>Magallana</taxon>
    </lineage>
</organism>
<feature type="DNA-binding region" description="Homeobox" evidence="13">
    <location>
        <begin position="2492"/>
        <end position="2551"/>
    </location>
</feature>
<feature type="compositionally biased region" description="Polar residues" evidence="15">
    <location>
        <begin position="402"/>
        <end position="416"/>
    </location>
</feature>
<evidence type="ECO:0000256" key="4">
    <source>
        <dbReference type="ARBA" id="ARBA00022737"/>
    </source>
</evidence>
<feature type="compositionally biased region" description="Acidic residues" evidence="15">
    <location>
        <begin position="417"/>
        <end position="428"/>
    </location>
</feature>
<evidence type="ECO:0000256" key="10">
    <source>
        <dbReference type="ARBA" id="ARBA00023163"/>
    </source>
</evidence>
<evidence type="ECO:0000256" key="15">
    <source>
        <dbReference type="SAM" id="MobiDB-lite"/>
    </source>
</evidence>
<feature type="domain" description="C2H2-type" evidence="17">
    <location>
        <begin position="593"/>
        <end position="622"/>
    </location>
</feature>
<evidence type="ECO:0000256" key="7">
    <source>
        <dbReference type="ARBA" id="ARBA00023015"/>
    </source>
</evidence>
<protein>
    <recommendedName>
        <fullName evidence="20">Zinc finger homeobox protein 4</fullName>
    </recommendedName>
</protein>
<evidence type="ECO:0000256" key="11">
    <source>
        <dbReference type="ARBA" id="ARBA00023242"/>
    </source>
</evidence>
<feature type="domain" description="C2H2-type" evidence="17">
    <location>
        <begin position="1190"/>
        <end position="1219"/>
    </location>
</feature>
<keyword evidence="11 13" id="KW-0539">Nucleus</keyword>
<feature type="region of interest" description="Disordered" evidence="15">
    <location>
        <begin position="324"/>
        <end position="356"/>
    </location>
</feature>
<feature type="region of interest" description="Disordered" evidence="15">
    <location>
        <begin position="1030"/>
        <end position="1050"/>
    </location>
</feature>
<dbReference type="PANTHER" id="PTHR45891">
    <property type="entry name" value="ZINC FINGER HOMEOBOX PROTEIN"/>
    <property type="match status" value="1"/>
</dbReference>
<feature type="domain" description="C2H2-type" evidence="17">
    <location>
        <begin position="1226"/>
        <end position="1256"/>
    </location>
</feature>
<feature type="compositionally biased region" description="Low complexity" evidence="15">
    <location>
        <begin position="1036"/>
        <end position="1050"/>
    </location>
</feature>
<evidence type="ECO:0000256" key="13">
    <source>
        <dbReference type="PROSITE-ProRule" id="PRU00108"/>
    </source>
</evidence>
<evidence type="ECO:0000256" key="1">
    <source>
        <dbReference type="ARBA" id="ARBA00004123"/>
    </source>
</evidence>
<dbReference type="FunFam" id="1.10.10.60:FF:000080">
    <property type="entry name" value="Zinc finger homeobox protein 2"/>
    <property type="match status" value="1"/>
</dbReference>
<feature type="compositionally biased region" description="Polar residues" evidence="15">
    <location>
        <begin position="2203"/>
        <end position="2221"/>
    </location>
</feature>
<feature type="compositionally biased region" description="Low complexity" evidence="15">
    <location>
        <begin position="2678"/>
        <end position="2694"/>
    </location>
</feature>
<evidence type="ECO:0000256" key="8">
    <source>
        <dbReference type="ARBA" id="ARBA00023125"/>
    </source>
</evidence>
<feature type="compositionally biased region" description="Polar residues" evidence="15">
    <location>
        <begin position="2761"/>
        <end position="2775"/>
    </location>
</feature>
<feature type="compositionally biased region" description="Polar residues" evidence="15">
    <location>
        <begin position="1904"/>
        <end position="1916"/>
    </location>
</feature>
<dbReference type="SMART" id="SM00451">
    <property type="entry name" value="ZnF_U1"/>
    <property type="match status" value="7"/>
</dbReference>
<keyword evidence="10" id="KW-0804">Transcription</keyword>
<feature type="compositionally biased region" description="Low complexity" evidence="15">
    <location>
        <begin position="1545"/>
        <end position="1563"/>
    </location>
</feature>
<comment type="subcellular location">
    <subcellularLocation>
        <location evidence="1 13 14">Nucleus</location>
    </subcellularLocation>
</comment>
<evidence type="ECO:0000256" key="9">
    <source>
        <dbReference type="ARBA" id="ARBA00023155"/>
    </source>
</evidence>
<reference evidence="18" key="1">
    <citation type="submission" date="2022-08" db="UniProtKB">
        <authorList>
            <consortium name="EnsemblMetazoa"/>
        </authorList>
    </citation>
    <scope>IDENTIFICATION</scope>
    <source>
        <strain evidence="18">05x7-T-G4-1.051#20</strain>
    </source>
</reference>
<feature type="domain" description="Homeobox" evidence="16">
    <location>
        <begin position="2024"/>
        <end position="2084"/>
    </location>
</feature>
<evidence type="ECO:0000256" key="12">
    <source>
        <dbReference type="PROSITE-ProRule" id="PRU00042"/>
    </source>
</evidence>
<evidence type="ECO:0000313" key="18">
    <source>
        <dbReference type="EnsemblMetazoa" id="G21357.3:cds"/>
    </source>
</evidence>